<reference evidence="3 4" key="1">
    <citation type="submission" date="2016-11" db="EMBL/GenBank/DDBJ databases">
        <title>Genome sequence and comparative genomic analysis of clinical strain Elizabethkingia meningoseptica 61421 PRCM.</title>
        <authorList>
            <person name="Wang M."/>
            <person name="Hu S."/>
            <person name="Cao L."/>
            <person name="Jiang T."/>
            <person name="Zhou Y."/>
            <person name="Ming D."/>
        </authorList>
    </citation>
    <scope>NUCLEOTIDE SEQUENCE [LARGE SCALE GENOMIC DNA]</scope>
    <source>
        <strain evidence="3 4">61421 PRCM</strain>
    </source>
</reference>
<proteinExistence type="predicted"/>
<dbReference type="Proteomes" id="UP000188947">
    <property type="component" value="Unassembled WGS sequence"/>
</dbReference>
<dbReference type="RefSeq" id="WP_069214830.1">
    <property type="nucleotide sequence ID" value="NZ_CP016378.1"/>
</dbReference>
<feature type="signal peptide" evidence="1">
    <location>
        <begin position="1"/>
        <end position="19"/>
    </location>
</feature>
<feature type="domain" description="DUF3857" evidence="2">
    <location>
        <begin position="54"/>
        <end position="212"/>
    </location>
</feature>
<keyword evidence="1" id="KW-0732">Signal</keyword>
<dbReference type="AlphaFoldDB" id="A0A1V3U1C6"/>
<evidence type="ECO:0000259" key="2">
    <source>
        <dbReference type="Pfam" id="PF12969"/>
    </source>
</evidence>
<dbReference type="OrthoDB" id="8595007at2"/>
<dbReference type="Pfam" id="PF12969">
    <property type="entry name" value="DUF3857"/>
    <property type="match status" value="1"/>
</dbReference>
<dbReference type="Gene3D" id="2.60.120.1130">
    <property type="match status" value="1"/>
</dbReference>
<gene>
    <name evidence="3" type="ORF">BMF97_07960</name>
</gene>
<keyword evidence="4" id="KW-1185">Reference proteome</keyword>
<evidence type="ECO:0000313" key="4">
    <source>
        <dbReference type="Proteomes" id="UP000188947"/>
    </source>
</evidence>
<dbReference type="InterPro" id="IPR024618">
    <property type="entry name" value="DUF3857"/>
</dbReference>
<dbReference type="STRING" id="238.BBD35_14150"/>
<organism evidence="3 4">
    <name type="scientific">Elizabethkingia meningoseptica</name>
    <name type="common">Chryseobacterium meningosepticum</name>
    <dbReference type="NCBI Taxonomy" id="238"/>
    <lineage>
        <taxon>Bacteria</taxon>
        <taxon>Pseudomonadati</taxon>
        <taxon>Bacteroidota</taxon>
        <taxon>Flavobacteriia</taxon>
        <taxon>Flavobacteriales</taxon>
        <taxon>Weeksellaceae</taxon>
        <taxon>Elizabethkingia</taxon>
    </lineage>
</organism>
<comment type="caution">
    <text evidence="3">The sequence shown here is derived from an EMBL/GenBank/DDBJ whole genome shotgun (WGS) entry which is preliminary data.</text>
</comment>
<dbReference type="EMBL" id="MPOG01000008">
    <property type="protein sequence ID" value="OOH96272.1"/>
    <property type="molecule type" value="Genomic_DNA"/>
</dbReference>
<evidence type="ECO:0000256" key="1">
    <source>
        <dbReference type="SAM" id="SignalP"/>
    </source>
</evidence>
<feature type="chain" id="PRO_5010694080" evidence="1">
    <location>
        <begin position="20"/>
        <end position="630"/>
    </location>
</feature>
<dbReference type="Gene3D" id="3.10.620.30">
    <property type="match status" value="1"/>
</dbReference>
<accession>A0A1V3U1C6</accession>
<name>A0A1V3U1C6_ELIME</name>
<evidence type="ECO:0000313" key="3">
    <source>
        <dbReference type="EMBL" id="OOH96272.1"/>
    </source>
</evidence>
<sequence length="630" mass="71636">MQKKYLLPAAIFCITVSYAQEYAVSNIKEELKKKANAVIRKNQQDITIKSIDQMETRYSKVVTVLNQSGAEMAYVSIPYDKLSKPSQIKVTVLDENGKQIKTYSKSDFKDFSHGENYTLYTDDRVLFLNPEAVSYPYTVITEYTQNSGNTIFFPSFVPFYSYKTSLEKASINIKNTSGINLRSKVYSNFIATPTEQKTADGISYSYANIPAIENEIKSPDLDELLPKVLFSLDQFSLEGKKGDFKDWNSFGKWYYNSLLQPSSVLTEDIKKEVAALNLQGSIEDKVKTLYQYMQNKTRYIFVAIGIGGWQPMQADDVRKKSYGDCKALSNYMKTLLDAAGIKSYYAIINSDASIINFDEDFPRMGGNHAILMVPTEKDNIWLENTSQKIAFNHLSYSTTARNVLAVDENGIKLMKTPVYDADKNRSVMQAEITLNPEGGINGKSKFNLTGWQYDMYLVLDGLSNKEAVDALKNRFSELNYETAGINNLKNDRNTAALSFDFDYQTKTYSKKIGQDLLFRVIPFYELTSINNTEERKLPFENAFAYKDDYEIAYNLPAGYKVSDIPQPVSMNSTYGNYSLKVSTNDKNQIIVKRQITINKGNYPKEQFADYLAFRKKIVNADNSKILITKS</sequence>
<dbReference type="eggNOG" id="COG1305">
    <property type="taxonomic scope" value="Bacteria"/>
</dbReference>
<dbReference type="Gene3D" id="2.60.40.3140">
    <property type="match status" value="1"/>
</dbReference>
<protein>
    <submittedName>
        <fullName evidence="3">DUF3857 domain-containing protein</fullName>
    </submittedName>
</protein>